<evidence type="ECO:0000313" key="3">
    <source>
        <dbReference type="Proteomes" id="UP001189429"/>
    </source>
</evidence>
<evidence type="ECO:0000313" key="2">
    <source>
        <dbReference type="EMBL" id="CAK0852735.1"/>
    </source>
</evidence>
<feature type="compositionally biased region" description="Basic and acidic residues" evidence="1">
    <location>
        <begin position="223"/>
        <end position="252"/>
    </location>
</feature>
<evidence type="ECO:0000256" key="1">
    <source>
        <dbReference type="SAM" id="MobiDB-lite"/>
    </source>
</evidence>
<protein>
    <submittedName>
        <fullName evidence="2">Uncharacterized protein</fullName>
    </submittedName>
</protein>
<keyword evidence="3" id="KW-1185">Reference proteome</keyword>
<reference evidence="2" key="1">
    <citation type="submission" date="2023-10" db="EMBL/GenBank/DDBJ databases">
        <authorList>
            <person name="Chen Y."/>
            <person name="Shah S."/>
            <person name="Dougan E. K."/>
            <person name="Thang M."/>
            <person name="Chan C."/>
        </authorList>
    </citation>
    <scope>NUCLEOTIDE SEQUENCE [LARGE SCALE GENOMIC DNA]</scope>
</reference>
<accession>A0ABN9U1R3</accession>
<comment type="caution">
    <text evidence="2">The sequence shown here is derived from an EMBL/GenBank/DDBJ whole genome shotgun (WGS) entry which is preliminary data.</text>
</comment>
<feature type="region of interest" description="Disordered" evidence="1">
    <location>
        <begin position="221"/>
        <end position="259"/>
    </location>
</feature>
<proteinExistence type="predicted"/>
<dbReference type="Proteomes" id="UP001189429">
    <property type="component" value="Unassembled WGS sequence"/>
</dbReference>
<name>A0ABN9U1R3_9DINO</name>
<sequence length="1066" mass="119329">MTANAISPWDDTAQTIHDRFPGLSGKGLMQMVRRVYNATPDVFNANFFENVNGQKVQMIFRHPVNDRDQGEARQKYISAIKDDGVMEECRSDIVGVYLTDEEVRAAAKKYHKSGTEVEMLRSWTPSPRPSLERLYLLAGATLIEAAYMAHAEAPELPNVKLTIETGVKVSLLESRSPPDALVYVVHELNDKNALFTQTNVIQLYKLCPTIETHWRRDRKAKRLAGDADKKKKTEKLQEKKQGRRGLLEKKLTDPPQASQAGLETECKAFLEKHYPKRFKAFDAFKLARNFKSELAKLGLWDRYQIWANKNVTWSDPSIINNNVFRNNSIILKAFQKIIPNDEWGDRSSDDLLTVLKLVLPNSEATFSMDCKGDAQKIHFLFVPVDETPETVTITFLNDVRRAIDIAVHGKERMHDNIEVQRLSDDSSSGMSDEEPGTVEVGLQITDLLAREPKLLSSALALAAEIPSLSDKNAPPFESMSIPLLKKTVGPVSKAIGIMWQRITNPRDEDVQNLRAASSISEAADIMLTLITDAVWATFNPSVIELGTYCYATVKGDSDQRDQKQPPVWPSISKLEEFLKMGAVCVKLLFGELLESFDELKIDQKVSADIRKSIPLVNAFATRCPEAVSAIDCNKIQKKEWTVAWKSIFMNAQNLTSEEFAGDKDDKFYKDLEVTMKSKVSKYPKAFLETDFKKKLSSHITIEKDLANKEKHEAMIKHLAAYEVNEVRKKTDAIEKMWKDTISAVMIQESGGHDGILAEEVASQVDEAMEAVTTNASDEKTLVQFPTYGTSETSASLKATVWNPTVFSHVTTAAAFDEWSSGRMNDTGEGDLAIKIRNGTASRLYANIQNAIGHDLKFHLPGRFSTSTVGSLGYKAEAKLLTEKSSENSGRSAMTSVGAVRGQCVPGWMVRVVNLRKGARVQPGDEKYEIPTMIEGPPAEVNVISSDEKTKFQVFVKSLVPNPTYLQIALNDEEQKRLEREIMDKSKSDKSEKSDKSFKKRTFHSMMAELTRNPFDEEVDMAAIALGKNRQKAAESELKKEVILNEVDADVDADAPVITKEMAHHLL</sequence>
<gene>
    <name evidence="2" type="ORF">PCOR1329_LOCUS44427</name>
</gene>
<dbReference type="EMBL" id="CAUYUJ010015338">
    <property type="protein sequence ID" value="CAK0852735.1"/>
    <property type="molecule type" value="Genomic_DNA"/>
</dbReference>
<organism evidence="2 3">
    <name type="scientific">Prorocentrum cordatum</name>
    <dbReference type="NCBI Taxonomy" id="2364126"/>
    <lineage>
        <taxon>Eukaryota</taxon>
        <taxon>Sar</taxon>
        <taxon>Alveolata</taxon>
        <taxon>Dinophyceae</taxon>
        <taxon>Prorocentrales</taxon>
        <taxon>Prorocentraceae</taxon>
        <taxon>Prorocentrum</taxon>
    </lineage>
</organism>